<dbReference type="SUPFAM" id="SSF53790">
    <property type="entry name" value="Tetrapyrrole methylase"/>
    <property type="match status" value="1"/>
</dbReference>
<evidence type="ECO:0000313" key="2">
    <source>
        <dbReference type="Proteomes" id="UP001168823"/>
    </source>
</evidence>
<protein>
    <submittedName>
        <fullName evidence="1">Cobalamin biosynthesis bifunctional protein CbiET</fullName>
    </submittedName>
</protein>
<reference evidence="1" key="1">
    <citation type="submission" date="2023-07" db="EMBL/GenBank/DDBJ databases">
        <title>Mycolicibacterium sp. nov., a novel bacterial species.</title>
        <authorList>
            <person name="Cao Y."/>
        </authorList>
    </citation>
    <scope>NUCLEOTIDE SEQUENCE</scope>
    <source>
        <strain evidence="1">KC 300</strain>
    </source>
</reference>
<accession>A0ABT8UV77</accession>
<sequence length="51" mass="5359">MIYVVGVGADGMGGLAPASAAELRRATVVYGSARQLRLLDESVGAQLREWP</sequence>
<organism evidence="1 2">
    <name type="scientific">Mycolicibacterium arseniciresistens</name>
    <dbReference type="NCBI Taxonomy" id="3062257"/>
    <lineage>
        <taxon>Bacteria</taxon>
        <taxon>Bacillati</taxon>
        <taxon>Actinomycetota</taxon>
        <taxon>Actinomycetes</taxon>
        <taxon>Mycobacteriales</taxon>
        <taxon>Mycobacteriaceae</taxon>
        <taxon>Mycolicibacterium</taxon>
    </lineage>
</organism>
<gene>
    <name evidence="1" type="ORF">Q2100_31550</name>
</gene>
<feature type="non-terminal residue" evidence="1">
    <location>
        <position position="51"/>
    </location>
</feature>
<proteinExistence type="predicted"/>
<keyword evidence="2" id="KW-1185">Reference proteome</keyword>
<dbReference type="InterPro" id="IPR035996">
    <property type="entry name" value="4pyrrol_Methylase_sf"/>
</dbReference>
<name>A0ABT8UV77_9MYCO</name>
<dbReference type="Proteomes" id="UP001168823">
    <property type="component" value="Unassembled WGS sequence"/>
</dbReference>
<evidence type="ECO:0000313" key="1">
    <source>
        <dbReference type="EMBL" id="MDO3640318.1"/>
    </source>
</evidence>
<comment type="caution">
    <text evidence="1">The sequence shown here is derived from an EMBL/GenBank/DDBJ whole genome shotgun (WGS) entry which is preliminary data.</text>
</comment>
<dbReference type="EMBL" id="JAUMSQ010000570">
    <property type="protein sequence ID" value="MDO3640318.1"/>
    <property type="molecule type" value="Genomic_DNA"/>
</dbReference>